<evidence type="ECO:0000313" key="1">
    <source>
        <dbReference type="EMBL" id="SER48883.1"/>
    </source>
</evidence>
<name>A0A1H9PMU0_9SPHI</name>
<evidence type="ECO:0000313" key="2">
    <source>
        <dbReference type="Proteomes" id="UP000199572"/>
    </source>
</evidence>
<keyword evidence="2" id="KW-1185">Reference proteome</keyword>
<sequence>MTVFKEDYLSATTLHKAIKEEYSYFDYETNEALYLSPSEEETIWSLVRTMHKEAHNNTDGYSKSILLALLWFPRFCTVFCILRKMGVFLVFLRSLVEPLNIAFF</sequence>
<dbReference type="AlphaFoldDB" id="A0A1H9PMU0"/>
<dbReference type="Proteomes" id="UP000199572">
    <property type="component" value="Unassembled WGS sequence"/>
</dbReference>
<protein>
    <submittedName>
        <fullName evidence="1">Uncharacterized protein</fullName>
    </submittedName>
</protein>
<reference evidence="1 2" key="1">
    <citation type="submission" date="2016-10" db="EMBL/GenBank/DDBJ databases">
        <authorList>
            <person name="de Groot N.N."/>
        </authorList>
    </citation>
    <scope>NUCLEOTIDE SEQUENCE [LARGE SCALE GENOMIC DNA]</scope>
    <source>
        <strain evidence="1 2">DSM 18610</strain>
    </source>
</reference>
<dbReference type="STRING" id="390241.SAMN04488023_11012"/>
<accession>A0A1H9PMU0</accession>
<proteinExistence type="predicted"/>
<gene>
    <name evidence="1" type="ORF">SAMN04488023_11012</name>
</gene>
<organism evidence="1 2">
    <name type="scientific">Pedobacter rhizosphaerae</name>
    <dbReference type="NCBI Taxonomy" id="390241"/>
    <lineage>
        <taxon>Bacteria</taxon>
        <taxon>Pseudomonadati</taxon>
        <taxon>Bacteroidota</taxon>
        <taxon>Sphingobacteriia</taxon>
        <taxon>Sphingobacteriales</taxon>
        <taxon>Sphingobacteriaceae</taxon>
        <taxon>Pedobacter</taxon>
    </lineage>
</organism>
<dbReference type="EMBL" id="FOGG01000010">
    <property type="protein sequence ID" value="SER48883.1"/>
    <property type="molecule type" value="Genomic_DNA"/>
</dbReference>